<protein>
    <submittedName>
        <fullName evidence="1">Uncharacterized protein</fullName>
    </submittedName>
</protein>
<evidence type="ECO:0000313" key="2">
    <source>
        <dbReference type="Proteomes" id="UP000003781"/>
    </source>
</evidence>
<sequence length="36" mass="4148">MRYIIKKTYIGHRCSPKPSTTGFQVICPCIHTNFCC</sequence>
<organism evidence="1 2">
    <name type="scientific">Crocosphaera chwakensis CCY0110</name>
    <dbReference type="NCBI Taxonomy" id="391612"/>
    <lineage>
        <taxon>Bacteria</taxon>
        <taxon>Bacillati</taxon>
        <taxon>Cyanobacteriota</taxon>
        <taxon>Cyanophyceae</taxon>
        <taxon>Oscillatoriophycideae</taxon>
        <taxon>Chroococcales</taxon>
        <taxon>Aphanothecaceae</taxon>
        <taxon>Crocosphaera</taxon>
        <taxon>Crocosphaera chwakensis</taxon>
    </lineage>
</organism>
<accession>A3IJS8</accession>
<keyword evidence="2" id="KW-1185">Reference proteome</keyword>
<reference evidence="1 2" key="1">
    <citation type="submission" date="2007-03" db="EMBL/GenBank/DDBJ databases">
        <authorList>
            <person name="Stal L."/>
            <person name="Ferriera S."/>
            <person name="Johnson J."/>
            <person name="Kravitz S."/>
            <person name="Beeson K."/>
            <person name="Sutton G."/>
            <person name="Rogers Y.-H."/>
            <person name="Friedman R."/>
            <person name="Frazier M."/>
            <person name="Venter J.C."/>
        </authorList>
    </citation>
    <scope>NUCLEOTIDE SEQUENCE [LARGE SCALE GENOMIC DNA]</scope>
    <source>
        <strain evidence="1 2">CCY0110</strain>
    </source>
</reference>
<gene>
    <name evidence="1" type="ORF">CY0110_19732</name>
</gene>
<dbReference type="Proteomes" id="UP000003781">
    <property type="component" value="Unassembled WGS sequence"/>
</dbReference>
<dbReference type="EMBL" id="AAXW01000002">
    <property type="protein sequence ID" value="EAZ94060.1"/>
    <property type="molecule type" value="Genomic_DNA"/>
</dbReference>
<comment type="caution">
    <text evidence="1">The sequence shown here is derived from an EMBL/GenBank/DDBJ whole genome shotgun (WGS) entry which is preliminary data.</text>
</comment>
<proteinExistence type="predicted"/>
<dbReference type="AlphaFoldDB" id="A3IJS8"/>
<evidence type="ECO:0000313" key="1">
    <source>
        <dbReference type="EMBL" id="EAZ94060.1"/>
    </source>
</evidence>
<name>A3IJS8_9CHRO</name>